<keyword evidence="1" id="KW-1133">Transmembrane helix</keyword>
<dbReference type="PROSITE" id="PS50191">
    <property type="entry name" value="CRAL_TRIO"/>
    <property type="match status" value="1"/>
</dbReference>
<dbReference type="OMA" id="WRQEINI"/>
<dbReference type="InterPro" id="IPR044834">
    <property type="entry name" value="PATL"/>
</dbReference>
<reference evidence="3 4" key="1">
    <citation type="journal article" date="2012" name="Science">
        <title>The Paleozoic origin of enzymatic lignin decomposition reconstructed from 31 fungal genomes.</title>
        <authorList>
            <person name="Floudas D."/>
            <person name="Binder M."/>
            <person name="Riley R."/>
            <person name="Barry K."/>
            <person name="Blanchette R.A."/>
            <person name="Henrissat B."/>
            <person name="Martinez A.T."/>
            <person name="Otillar R."/>
            <person name="Spatafora J.W."/>
            <person name="Yadav J.S."/>
            <person name="Aerts A."/>
            <person name="Benoit I."/>
            <person name="Boyd A."/>
            <person name="Carlson A."/>
            <person name="Copeland A."/>
            <person name="Coutinho P.M."/>
            <person name="de Vries R.P."/>
            <person name="Ferreira P."/>
            <person name="Findley K."/>
            <person name="Foster B."/>
            <person name="Gaskell J."/>
            <person name="Glotzer D."/>
            <person name="Gorecki P."/>
            <person name="Heitman J."/>
            <person name="Hesse C."/>
            <person name="Hori C."/>
            <person name="Igarashi K."/>
            <person name="Jurgens J.A."/>
            <person name="Kallen N."/>
            <person name="Kersten P."/>
            <person name="Kohler A."/>
            <person name="Kuees U."/>
            <person name="Kumar T.K.A."/>
            <person name="Kuo A."/>
            <person name="LaButti K."/>
            <person name="Larrondo L.F."/>
            <person name="Lindquist E."/>
            <person name="Ling A."/>
            <person name="Lombard V."/>
            <person name="Lucas S."/>
            <person name="Lundell T."/>
            <person name="Martin R."/>
            <person name="McLaughlin D.J."/>
            <person name="Morgenstern I."/>
            <person name="Morin E."/>
            <person name="Murat C."/>
            <person name="Nagy L.G."/>
            <person name="Nolan M."/>
            <person name="Ohm R.A."/>
            <person name="Patyshakuliyeva A."/>
            <person name="Rokas A."/>
            <person name="Ruiz-Duenas F.J."/>
            <person name="Sabat G."/>
            <person name="Salamov A."/>
            <person name="Samejima M."/>
            <person name="Schmutz J."/>
            <person name="Slot J.C."/>
            <person name="St John F."/>
            <person name="Stenlid J."/>
            <person name="Sun H."/>
            <person name="Sun S."/>
            <person name="Syed K."/>
            <person name="Tsang A."/>
            <person name="Wiebenga A."/>
            <person name="Young D."/>
            <person name="Pisabarro A."/>
            <person name="Eastwood D.C."/>
            <person name="Martin F."/>
            <person name="Cullen D."/>
            <person name="Grigoriev I.V."/>
            <person name="Hibbett D.S."/>
        </authorList>
    </citation>
    <scope>NUCLEOTIDE SEQUENCE [LARGE SCALE GENOMIC DNA]</scope>
    <source>
        <strain evidence="3 4">DJM-731 SS1</strain>
    </source>
</reference>
<dbReference type="Proteomes" id="UP000030653">
    <property type="component" value="Unassembled WGS sequence"/>
</dbReference>
<keyword evidence="1" id="KW-0812">Transmembrane</keyword>
<sequence length="290" mass="33286">MRGEFNIEDELQNSITREFKQNDWKALIELRDQLPHILEEAFPNEEKVGLLPFNIWGVTTDPLEPSAKASVVLMHFLRKRKVNVKAAGKLLVETLRWRAEVRPEEIAKEEFDELSFGKIGNLFGKDNQGRPVLYMRMGRDAELMKVYDDPAKYVRWRIGLMERTCLAVDYETTHQVVSVMDFRNFRTDNHPGKKKVEEEIQKILPFYPGMGCELFLLYTVTPTLLKVLFWVILRPWTTAVKHMHVLGDSPSAIAAGMLPFIPASELPKPYGGTAEPKWCTGPGWEVGSRP</sequence>
<evidence type="ECO:0000313" key="3">
    <source>
        <dbReference type="EMBL" id="EJU03521.1"/>
    </source>
</evidence>
<proteinExistence type="predicted"/>
<dbReference type="Gene3D" id="3.40.525.10">
    <property type="entry name" value="CRAL-TRIO lipid binding domain"/>
    <property type="match status" value="1"/>
</dbReference>
<dbReference type="PANTHER" id="PTHR45932">
    <property type="entry name" value="PATELLIN-1"/>
    <property type="match status" value="1"/>
</dbReference>
<dbReference type="SUPFAM" id="SSF52087">
    <property type="entry name" value="CRAL/TRIO domain"/>
    <property type="match status" value="1"/>
</dbReference>
<dbReference type="GO" id="GO:0008289">
    <property type="term" value="F:lipid binding"/>
    <property type="evidence" value="ECO:0007669"/>
    <property type="project" value="InterPro"/>
</dbReference>
<dbReference type="InterPro" id="IPR036273">
    <property type="entry name" value="CRAL/TRIO_N_dom_sf"/>
</dbReference>
<protein>
    <recommendedName>
        <fullName evidence="2">CRAL-TRIO domain-containing protein</fullName>
    </recommendedName>
</protein>
<dbReference type="PANTHER" id="PTHR45932:SF17">
    <property type="entry name" value="CELLULAR RETINALDEHYDE-BINDING_TRIPLE FUNCTION DOMAIN-CONTAINING PROTEIN"/>
    <property type="match status" value="1"/>
</dbReference>
<dbReference type="AlphaFoldDB" id="M5FZS4"/>
<feature type="domain" description="CRAL-TRIO" evidence="2">
    <location>
        <begin position="110"/>
        <end position="278"/>
    </location>
</feature>
<dbReference type="EMBL" id="JH795859">
    <property type="protein sequence ID" value="EJU03521.1"/>
    <property type="molecule type" value="Genomic_DNA"/>
</dbReference>
<keyword evidence="1" id="KW-0472">Membrane</keyword>
<dbReference type="GeneID" id="63687285"/>
<organism evidence="3 4">
    <name type="scientific">Dacryopinax primogenitus (strain DJM 731)</name>
    <name type="common">Brown rot fungus</name>
    <dbReference type="NCBI Taxonomy" id="1858805"/>
    <lineage>
        <taxon>Eukaryota</taxon>
        <taxon>Fungi</taxon>
        <taxon>Dikarya</taxon>
        <taxon>Basidiomycota</taxon>
        <taxon>Agaricomycotina</taxon>
        <taxon>Dacrymycetes</taxon>
        <taxon>Dacrymycetales</taxon>
        <taxon>Dacrymycetaceae</taxon>
        <taxon>Dacryopinax</taxon>
    </lineage>
</organism>
<name>M5FZS4_DACPD</name>
<dbReference type="STRING" id="1858805.M5FZS4"/>
<dbReference type="Pfam" id="PF00650">
    <property type="entry name" value="CRAL_TRIO"/>
    <property type="match status" value="1"/>
</dbReference>
<evidence type="ECO:0000256" key="1">
    <source>
        <dbReference type="SAM" id="Phobius"/>
    </source>
</evidence>
<feature type="transmembrane region" description="Helical" evidence="1">
    <location>
        <begin position="215"/>
        <end position="233"/>
    </location>
</feature>
<dbReference type="HOGENOM" id="CLU_045138_0_0_1"/>
<keyword evidence="4" id="KW-1185">Reference proteome</keyword>
<dbReference type="RefSeq" id="XP_040630415.1">
    <property type="nucleotide sequence ID" value="XM_040772223.1"/>
</dbReference>
<dbReference type="OrthoDB" id="75724at2759"/>
<dbReference type="SUPFAM" id="SSF46938">
    <property type="entry name" value="CRAL/TRIO N-terminal domain"/>
    <property type="match status" value="1"/>
</dbReference>
<evidence type="ECO:0000313" key="4">
    <source>
        <dbReference type="Proteomes" id="UP000030653"/>
    </source>
</evidence>
<dbReference type="CDD" id="cd00170">
    <property type="entry name" value="SEC14"/>
    <property type="match status" value="1"/>
</dbReference>
<gene>
    <name evidence="3" type="ORF">DACRYDRAFT_21082</name>
</gene>
<accession>M5FZS4</accession>
<evidence type="ECO:0000259" key="2">
    <source>
        <dbReference type="PROSITE" id="PS50191"/>
    </source>
</evidence>
<dbReference type="InterPro" id="IPR001251">
    <property type="entry name" value="CRAL-TRIO_dom"/>
</dbReference>
<dbReference type="InterPro" id="IPR036865">
    <property type="entry name" value="CRAL-TRIO_dom_sf"/>
</dbReference>